<feature type="coiled-coil region" evidence="1">
    <location>
        <begin position="36"/>
        <end position="63"/>
    </location>
</feature>
<evidence type="ECO:0000256" key="1">
    <source>
        <dbReference type="SAM" id="Coils"/>
    </source>
</evidence>
<dbReference type="AlphaFoldDB" id="A0A537LBK0"/>
<keyword evidence="1" id="KW-0175">Coiled coil</keyword>
<dbReference type="Proteomes" id="UP000319353">
    <property type="component" value="Unassembled WGS sequence"/>
</dbReference>
<accession>A0A537LBK0</accession>
<comment type="caution">
    <text evidence="2">The sequence shown here is derived from an EMBL/GenBank/DDBJ whole genome shotgun (WGS) entry which is preliminary data.</text>
</comment>
<gene>
    <name evidence="2" type="ORF">E6H01_03230</name>
</gene>
<reference evidence="2 3" key="1">
    <citation type="journal article" date="2019" name="Nat. Microbiol.">
        <title>Mediterranean grassland soil C-N compound turnover is dependent on rainfall and depth, and is mediated by genomically divergent microorganisms.</title>
        <authorList>
            <person name="Diamond S."/>
            <person name="Andeer P.F."/>
            <person name="Li Z."/>
            <person name="Crits-Christoph A."/>
            <person name="Burstein D."/>
            <person name="Anantharaman K."/>
            <person name="Lane K.R."/>
            <person name="Thomas B.C."/>
            <person name="Pan C."/>
            <person name="Northen T.R."/>
            <person name="Banfield J.F."/>
        </authorList>
    </citation>
    <scope>NUCLEOTIDE SEQUENCE [LARGE SCALE GENOMIC DNA]</scope>
    <source>
        <strain evidence="2">NP_4</strain>
    </source>
</reference>
<proteinExistence type="predicted"/>
<organism evidence="2 3">
    <name type="scientific">Candidatus Segetimicrobium genomatis</name>
    <dbReference type="NCBI Taxonomy" id="2569760"/>
    <lineage>
        <taxon>Bacteria</taxon>
        <taxon>Bacillati</taxon>
        <taxon>Candidatus Sysuimicrobiota</taxon>
        <taxon>Candidatus Sysuimicrobiia</taxon>
        <taxon>Candidatus Sysuimicrobiales</taxon>
        <taxon>Candidatus Segetimicrobiaceae</taxon>
        <taxon>Candidatus Segetimicrobium</taxon>
    </lineage>
</organism>
<evidence type="ECO:0000313" key="3">
    <source>
        <dbReference type="Proteomes" id="UP000319353"/>
    </source>
</evidence>
<protein>
    <submittedName>
        <fullName evidence="2">Uncharacterized protein</fullName>
    </submittedName>
</protein>
<name>A0A537LBK0_9BACT</name>
<sequence length="64" mass="7510">MSARPPTKAQLKRMIEERLVELRWALQGMEATGNYTTEAREMHQALLAEVELLEKRIREAFTEH</sequence>
<evidence type="ECO:0000313" key="2">
    <source>
        <dbReference type="EMBL" id="TMJ05340.1"/>
    </source>
</evidence>
<dbReference type="EMBL" id="VBAL01000028">
    <property type="protein sequence ID" value="TMJ05340.1"/>
    <property type="molecule type" value="Genomic_DNA"/>
</dbReference>